<evidence type="ECO:0000313" key="2">
    <source>
        <dbReference type="EMBL" id="QNL31515.1"/>
    </source>
</evidence>
<dbReference type="EMBL" id="MT840185">
    <property type="protein sequence ID" value="QNL31515.1"/>
    <property type="molecule type" value="Genomic_DNA"/>
</dbReference>
<organism evidence="2">
    <name type="scientific">Bacteriophage sp</name>
    <dbReference type="NCBI Taxonomy" id="38018"/>
    <lineage>
        <taxon>Viruses</taxon>
    </lineage>
</organism>
<reference evidence="2" key="1">
    <citation type="submission" date="2020-07" db="EMBL/GenBank/DDBJ databases">
        <title>Dissolved microcystin release linked to lysis of a Microcystis spp. bloom in Lake Erie (USA) attributed to a novel cyanophage.</title>
        <authorList>
            <person name="McKindles K.M."/>
            <person name="Manes M.A."/>
            <person name="DeMarco J.R."/>
            <person name="McClure A."/>
            <person name="McKay R.M."/>
            <person name="Davis T.W."/>
            <person name="Bullerjahn G.S."/>
        </authorList>
    </citation>
    <scope>NUCLEOTIDE SEQUENCE</scope>
</reference>
<sequence length="187" mass="21043">MDNQLVRNVFNMVADKVVTTNVAISLLGAEDYVTTLINSVAAGDKTPELATTAFYDRLERKTLLDVVRGTRRNVPLQLALLRDILLTIELPEPPEFEFNILSRDDFQALRALVYKALPRTVADPDGQKAYAKFTNSMGLASTEVLELFDYDDEEEEEELNDELQELAAEFKEELSLITNVESKAPQD</sequence>
<evidence type="ECO:0000256" key="1">
    <source>
        <dbReference type="SAM" id="Coils"/>
    </source>
</evidence>
<keyword evidence="1" id="KW-0175">Coiled coil</keyword>
<accession>A0A7G9A442</accession>
<feature type="coiled-coil region" evidence="1">
    <location>
        <begin position="153"/>
        <end position="180"/>
    </location>
</feature>
<protein>
    <submittedName>
        <fullName evidence="2">Uncharacterized protein</fullName>
    </submittedName>
</protein>
<proteinExistence type="predicted"/>
<name>A0A7G9A442_9VIRU</name>